<feature type="domain" description="PAC" evidence="10">
    <location>
        <begin position="764"/>
        <end position="816"/>
    </location>
</feature>
<evidence type="ECO:0000256" key="4">
    <source>
        <dbReference type="ARBA" id="ARBA00022679"/>
    </source>
</evidence>
<dbReference type="SUPFAM" id="SSF55785">
    <property type="entry name" value="PYP-like sensor domain (PAS domain)"/>
    <property type="match status" value="4"/>
</dbReference>
<organism evidence="11 12">
    <name type="scientific">Candidatus Methanoperedens nitratireducens</name>
    <dbReference type="NCBI Taxonomy" id="1392998"/>
    <lineage>
        <taxon>Archaea</taxon>
        <taxon>Methanobacteriati</taxon>
        <taxon>Methanobacteriota</taxon>
        <taxon>Stenosarchaea group</taxon>
        <taxon>Methanomicrobia</taxon>
        <taxon>Methanosarcinales</taxon>
        <taxon>ANME-2 cluster</taxon>
        <taxon>Candidatus Methanoperedentaceae</taxon>
        <taxon>Candidatus Methanoperedens</taxon>
    </lineage>
</organism>
<dbReference type="Pfam" id="PF02518">
    <property type="entry name" value="HATPase_c"/>
    <property type="match status" value="1"/>
</dbReference>
<dbReference type="EC" id="2.7.13.3" evidence="2"/>
<feature type="transmembrane region" description="Helical" evidence="7">
    <location>
        <begin position="228"/>
        <end position="249"/>
    </location>
</feature>
<sequence length="1057" mass="121162">MKGFHFKFSSMIILSLLLSVLLPITVSILFYGFLSDREWMDIPLHSVIEALGGFTALSIAALVLLLQKNKKIPDYYIWVSSALVGIGMLDLFHSIAPPGDSFVWLHSMAVFAGGFLFALIWLPDRIAQSRLASILPALVFIFTTIFGIFSFAFSDILPAMISEGAFTSSARAINILGGLLFLLAAVYFVIRYRSGRSREDLLFINFCLLNGWSGLLFTFSQLWYGDWWFWHLLRLIAYFIIISYIFIAFQSEEKKLVQTNEALQAENIERKRAEKELDRFFNLSIDMFSVVGFDGYFKKLNIAWESTLGFTGDELKSKPFIEFVHPEDRKATIDELHKLRAGVVTVFFENRYLCRDGSYKCLAWTARPVVEESLVYAVARDVTERKSEEEKLRKSEERFRQIAESAGEWIWEVDADGLYTYSSPVVEKILGYKPQEIIGKKHFYDFFAPDVREELKEAAFENFARKESFRGFVNPSVHKNGNIVILETNGMPILDEGGNLSGYRGADTDITERRHAEEALKKERDKAQRYFDIAGTALVVIDADHKVSLINKKGCEILGYNENEIVGKNWFDTFIPQRIRYNIKAVFNKLMAGEVEPVEFYENPVLTKSGEERLIAWHNSILRDETGRIIAVLGSGEDITKYRRAEEALRRAKDELEMRVRERTAELAKTNENLKAEIKERKRVEEELRKRDRQQNAILNNIPDIAWLKDKESRFIAVNKPFAEACGVSPEDLIGKTDLDIWLHDLAQRYRTDDREVMETGRRKQVEEPLVDKEGKRTWIETIKTPIYDDKGEIIGTTGIARDITERKRTEEELRQRTAELARSNAELEQFAYIASHDLQEPLRMISGFTKLLERRCKGRLDTSADEFIAYIVDGAARMQRMIEDLLAYSRVGMRGKPFELTNLEAIFEEVMTNLKVAIEENKAQVTHDPLPTVMADTSQMVQLFQNLISNGIKFRREELPRIHVSAQRKGDELVFSVQDNGIGIAPQFMGQLFQLFQREHAATEYPGTGIGLAVCKKIVERHGGRIWAESEPGKGSTFYFTMPVRRGEGRSTIRSK</sequence>
<feature type="domain" description="PAC" evidence="10">
    <location>
        <begin position="599"/>
        <end position="651"/>
    </location>
</feature>
<dbReference type="InterPro" id="IPR033425">
    <property type="entry name" value="MASE3"/>
</dbReference>
<dbReference type="InterPro" id="IPR003594">
    <property type="entry name" value="HATPase_dom"/>
</dbReference>
<feature type="domain" description="PAS" evidence="9">
    <location>
        <begin position="273"/>
        <end position="343"/>
    </location>
</feature>
<keyword evidence="3" id="KW-0597">Phosphoprotein</keyword>
<evidence type="ECO:0000313" key="12">
    <source>
        <dbReference type="Proteomes" id="UP000027153"/>
    </source>
</evidence>
<feature type="transmembrane region" description="Helical" evidence="7">
    <location>
        <begin position="280"/>
        <end position="297"/>
    </location>
</feature>
<dbReference type="PANTHER" id="PTHR43304:SF1">
    <property type="entry name" value="PAC DOMAIN-CONTAINING PROTEIN"/>
    <property type="match status" value="1"/>
</dbReference>
<evidence type="ECO:0000259" key="10">
    <source>
        <dbReference type="PROSITE" id="PS50113"/>
    </source>
</evidence>
<evidence type="ECO:0000256" key="7">
    <source>
        <dbReference type="SAM" id="Phobius"/>
    </source>
</evidence>
<dbReference type="InterPro" id="IPR013767">
    <property type="entry name" value="PAS_fold"/>
</dbReference>
<gene>
    <name evidence="11" type="ORF">ANME2D_01763</name>
</gene>
<feature type="domain" description="PAS" evidence="9">
    <location>
        <begin position="523"/>
        <end position="594"/>
    </location>
</feature>
<comment type="catalytic activity">
    <reaction evidence="1">
        <text>ATP + protein L-histidine = ADP + protein N-phospho-L-histidine.</text>
        <dbReference type="EC" id="2.7.13.3"/>
    </reaction>
</comment>
<keyword evidence="7" id="KW-0812">Transmembrane</keyword>
<feature type="transmembrane region" description="Helical" evidence="7">
    <location>
        <begin position="12"/>
        <end position="34"/>
    </location>
</feature>
<dbReference type="CDD" id="cd00130">
    <property type="entry name" value="PAS"/>
    <property type="match status" value="4"/>
</dbReference>
<dbReference type="AlphaFoldDB" id="A0A062V7E9"/>
<dbReference type="InterPro" id="IPR003661">
    <property type="entry name" value="HisK_dim/P_dom"/>
</dbReference>
<dbReference type="Pfam" id="PF17159">
    <property type="entry name" value="MASE3"/>
    <property type="match status" value="1"/>
</dbReference>
<dbReference type="SMART" id="SM00091">
    <property type="entry name" value="PAS"/>
    <property type="match status" value="4"/>
</dbReference>
<dbReference type="SUPFAM" id="SSF47384">
    <property type="entry name" value="Homodimeric domain of signal transducing histidine kinase"/>
    <property type="match status" value="1"/>
</dbReference>
<feature type="coiled-coil region" evidence="6">
    <location>
        <begin position="256"/>
        <end position="283"/>
    </location>
</feature>
<evidence type="ECO:0000256" key="6">
    <source>
        <dbReference type="SAM" id="Coils"/>
    </source>
</evidence>
<dbReference type="NCBIfam" id="TIGR00229">
    <property type="entry name" value="sensory_box"/>
    <property type="match status" value="4"/>
</dbReference>
<dbReference type="EMBL" id="JMIY01000004">
    <property type="protein sequence ID" value="KCZ71709.1"/>
    <property type="molecule type" value="Genomic_DNA"/>
</dbReference>
<accession>A0A062V7E9</accession>
<dbReference type="Proteomes" id="UP000027153">
    <property type="component" value="Unassembled WGS sequence"/>
</dbReference>
<dbReference type="InterPro" id="IPR013655">
    <property type="entry name" value="PAS_fold_3"/>
</dbReference>
<proteinExistence type="predicted"/>
<feature type="transmembrane region" description="Helical" evidence="7">
    <location>
        <begin position="202"/>
        <end position="222"/>
    </location>
</feature>
<dbReference type="InterPro" id="IPR052162">
    <property type="entry name" value="Sensor_kinase/Photoreceptor"/>
</dbReference>
<dbReference type="Pfam" id="PF08447">
    <property type="entry name" value="PAS_3"/>
    <property type="match status" value="1"/>
</dbReference>
<feature type="coiled-coil region" evidence="6">
    <location>
        <begin position="639"/>
        <end position="694"/>
    </location>
</feature>
<feature type="domain" description="PAC" evidence="10">
    <location>
        <begin position="466"/>
        <end position="522"/>
    </location>
</feature>
<dbReference type="Gene3D" id="3.30.450.20">
    <property type="entry name" value="PAS domain"/>
    <property type="match status" value="4"/>
</dbReference>
<comment type="caution">
    <text evidence="11">The sequence shown here is derived from an EMBL/GenBank/DDBJ whole genome shotgun (WGS) entry which is preliminary data.</text>
</comment>
<evidence type="ECO:0000256" key="3">
    <source>
        <dbReference type="ARBA" id="ARBA00022553"/>
    </source>
</evidence>
<dbReference type="Pfam" id="PF00512">
    <property type="entry name" value="HisKA"/>
    <property type="match status" value="1"/>
</dbReference>
<dbReference type="InterPro" id="IPR004358">
    <property type="entry name" value="Sig_transdc_His_kin-like_C"/>
</dbReference>
<keyword evidence="7" id="KW-0472">Membrane</keyword>
<reference evidence="11 12" key="1">
    <citation type="journal article" date="2013" name="Nature">
        <title>Anaerobic oxidation of methane coupled to nitrate reduction in a novel archaeal lineage.</title>
        <authorList>
            <person name="Haroon M.F."/>
            <person name="Hu S."/>
            <person name="Shi Y."/>
            <person name="Imelfort M."/>
            <person name="Keller J."/>
            <person name="Hugenholtz P."/>
            <person name="Yuan Z."/>
            <person name="Tyson G.W."/>
        </authorList>
    </citation>
    <scope>NUCLEOTIDE SEQUENCE [LARGE SCALE GENOMIC DNA]</scope>
    <source>
        <strain evidence="11 12">ANME-2d</strain>
    </source>
</reference>
<protein>
    <recommendedName>
        <fullName evidence="2">histidine kinase</fullName>
        <ecNumber evidence="2">2.7.13.3</ecNumber>
    </recommendedName>
</protein>
<feature type="transmembrane region" description="Helical" evidence="7">
    <location>
        <begin position="173"/>
        <end position="190"/>
    </location>
</feature>
<dbReference type="InterPro" id="IPR036097">
    <property type="entry name" value="HisK_dim/P_sf"/>
</dbReference>
<keyword evidence="12" id="KW-1185">Reference proteome</keyword>
<evidence type="ECO:0000256" key="2">
    <source>
        <dbReference type="ARBA" id="ARBA00012438"/>
    </source>
</evidence>
<dbReference type="InterPro" id="IPR036890">
    <property type="entry name" value="HATPase_C_sf"/>
</dbReference>
<keyword evidence="4" id="KW-0808">Transferase</keyword>
<evidence type="ECO:0000256" key="1">
    <source>
        <dbReference type="ARBA" id="ARBA00000085"/>
    </source>
</evidence>
<feature type="domain" description="PAS" evidence="9">
    <location>
        <begin position="395"/>
        <end position="467"/>
    </location>
</feature>
<dbReference type="Gene3D" id="1.10.287.130">
    <property type="match status" value="1"/>
</dbReference>
<feature type="transmembrane region" description="Helical" evidence="7">
    <location>
        <begin position="46"/>
        <end position="66"/>
    </location>
</feature>
<keyword evidence="5" id="KW-0418">Kinase</keyword>
<dbReference type="Gene3D" id="3.30.565.10">
    <property type="entry name" value="Histidine kinase-like ATPase, C-terminal domain"/>
    <property type="match status" value="1"/>
</dbReference>
<dbReference type="GO" id="GO:0006355">
    <property type="term" value="P:regulation of DNA-templated transcription"/>
    <property type="evidence" value="ECO:0007669"/>
    <property type="project" value="InterPro"/>
</dbReference>
<dbReference type="PANTHER" id="PTHR43304">
    <property type="entry name" value="PHYTOCHROME-LIKE PROTEIN CPH1"/>
    <property type="match status" value="1"/>
</dbReference>
<keyword evidence="7" id="KW-1133">Transmembrane helix</keyword>
<dbReference type="PROSITE" id="PS50109">
    <property type="entry name" value="HIS_KIN"/>
    <property type="match status" value="1"/>
</dbReference>
<dbReference type="InterPro" id="IPR035965">
    <property type="entry name" value="PAS-like_dom_sf"/>
</dbReference>
<dbReference type="GO" id="GO:0000155">
    <property type="term" value="F:phosphorelay sensor kinase activity"/>
    <property type="evidence" value="ECO:0007669"/>
    <property type="project" value="InterPro"/>
</dbReference>
<dbReference type="SUPFAM" id="SSF55874">
    <property type="entry name" value="ATPase domain of HSP90 chaperone/DNA topoisomerase II/histidine kinase"/>
    <property type="match status" value="1"/>
</dbReference>
<feature type="transmembrane region" description="Helical" evidence="7">
    <location>
        <begin position="134"/>
        <end position="153"/>
    </location>
</feature>
<dbReference type="InterPro" id="IPR000014">
    <property type="entry name" value="PAS"/>
</dbReference>
<feature type="transmembrane region" description="Helical" evidence="7">
    <location>
        <begin position="75"/>
        <end position="96"/>
    </location>
</feature>
<evidence type="ECO:0000259" key="9">
    <source>
        <dbReference type="PROSITE" id="PS50112"/>
    </source>
</evidence>
<dbReference type="CDD" id="cd00082">
    <property type="entry name" value="HisKA"/>
    <property type="match status" value="1"/>
</dbReference>
<dbReference type="InterPro" id="IPR001610">
    <property type="entry name" value="PAC"/>
</dbReference>
<evidence type="ECO:0000256" key="5">
    <source>
        <dbReference type="ARBA" id="ARBA00022777"/>
    </source>
</evidence>
<dbReference type="PROSITE" id="PS50112">
    <property type="entry name" value="PAS"/>
    <property type="match status" value="4"/>
</dbReference>
<dbReference type="Pfam" id="PF00989">
    <property type="entry name" value="PAS"/>
    <property type="match status" value="2"/>
</dbReference>
<feature type="transmembrane region" description="Helical" evidence="7">
    <location>
        <begin position="102"/>
        <end position="122"/>
    </location>
</feature>
<dbReference type="SMART" id="SM00387">
    <property type="entry name" value="HATPase_c"/>
    <property type="match status" value="1"/>
</dbReference>
<keyword evidence="6" id="KW-0175">Coiled coil</keyword>
<evidence type="ECO:0000313" key="11">
    <source>
        <dbReference type="EMBL" id="KCZ71709.1"/>
    </source>
</evidence>
<dbReference type="InterPro" id="IPR000700">
    <property type="entry name" value="PAS-assoc_C"/>
</dbReference>
<dbReference type="InterPro" id="IPR013656">
    <property type="entry name" value="PAS_4"/>
</dbReference>
<name>A0A062V7E9_9EURY</name>
<feature type="domain" description="Histidine kinase" evidence="8">
    <location>
        <begin position="834"/>
        <end position="1047"/>
    </location>
</feature>
<dbReference type="FunFam" id="3.30.565.10:FF:000006">
    <property type="entry name" value="Sensor histidine kinase WalK"/>
    <property type="match status" value="1"/>
</dbReference>
<feature type="domain" description="PAS" evidence="9">
    <location>
        <begin position="691"/>
        <end position="769"/>
    </location>
</feature>
<dbReference type="PROSITE" id="PS50113">
    <property type="entry name" value="PAC"/>
    <property type="match status" value="3"/>
</dbReference>
<dbReference type="SMART" id="SM00086">
    <property type="entry name" value="PAC"/>
    <property type="match status" value="4"/>
</dbReference>
<dbReference type="SMART" id="SM00388">
    <property type="entry name" value="HisKA"/>
    <property type="match status" value="1"/>
</dbReference>
<dbReference type="InterPro" id="IPR005467">
    <property type="entry name" value="His_kinase_dom"/>
</dbReference>
<evidence type="ECO:0000259" key="8">
    <source>
        <dbReference type="PROSITE" id="PS50109"/>
    </source>
</evidence>
<dbReference type="PRINTS" id="PR00344">
    <property type="entry name" value="BCTRLSENSOR"/>
</dbReference>
<dbReference type="Pfam" id="PF08448">
    <property type="entry name" value="PAS_4"/>
    <property type="match status" value="1"/>
</dbReference>